<name>A0A7X2MB34_9FIRM</name>
<evidence type="ECO:0000256" key="2">
    <source>
        <dbReference type="SAM" id="Phobius"/>
    </source>
</evidence>
<comment type="caution">
    <text evidence="5">The sequence shown here is derived from an EMBL/GenBank/DDBJ whole genome shotgun (WGS) entry which is preliminary data.</text>
</comment>
<dbReference type="GO" id="GO:0010181">
    <property type="term" value="F:FMN binding"/>
    <property type="evidence" value="ECO:0007669"/>
    <property type="project" value="InterPro"/>
</dbReference>
<organism evidence="5 6">
    <name type="scientific">Agathobacter rectalis</name>
    <dbReference type="NCBI Taxonomy" id="39491"/>
    <lineage>
        <taxon>Bacteria</taxon>
        <taxon>Bacillati</taxon>
        <taxon>Bacillota</taxon>
        <taxon>Clostridia</taxon>
        <taxon>Lachnospirales</taxon>
        <taxon>Lachnospiraceae</taxon>
        <taxon>Agathobacter</taxon>
    </lineage>
</organism>
<dbReference type="Gene3D" id="1.20.1270.90">
    <property type="entry name" value="AF1782-like"/>
    <property type="match status" value="1"/>
</dbReference>
<dbReference type="SUPFAM" id="SSF81986">
    <property type="entry name" value="Tp47 lipoprotein, middle and C-terminal domains"/>
    <property type="match status" value="1"/>
</dbReference>
<protein>
    <submittedName>
        <fullName evidence="5">FMN-binding protein</fullName>
    </submittedName>
</protein>
<feature type="domain" description="FMN-binding" evidence="4">
    <location>
        <begin position="61"/>
        <end position="145"/>
    </location>
</feature>
<dbReference type="EMBL" id="WKQV01000009">
    <property type="protein sequence ID" value="MSD27228.1"/>
    <property type="molecule type" value="Genomic_DNA"/>
</dbReference>
<evidence type="ECO:0000313" key="5">
    <source>
        <dbReference type="EMBL" id="MSD27228.1"/>
    </source>
</evidence>
<proteinExistence type="predicted"/>
<dbReference type="Pfam" id="PF04205">
    <property type="entry name" value="FMN_bind"/>
    <property type="match status" value="1"/>
</dbReference>
<dbReference type="Pfam" id="PF14888">
    <property type="entry name" value="PBP-Tp47_c"/>
    <property type="match status" value="1"/>
</dbReference>
<dbReference type="GO" id="GO:0016020">
    <property type="term" value="C:membrane"/>
    <property type="evidence" value="ECO:0007669"/>
    <property type="project" value="InterPro"/>
</dbReference>
<keyword evidence="3" id="KW-0732">Signal</keyword>
<dbReference type="Proteomes" id="UP000465607">
    <property type="component" value="Unassembled WGS sequence"/>
</dbReference>
<keyword evidence="2" id="KW-1133">Transmembrane helix</keyword>
<feature type="signal peptide" evidence="3">
    <location>
        <begin position="1"/>
        <end position="30"/>
    </location>
</feature>
<dbReference type="SUPFAM" id="SSF82220">
    <property type="entry name" value="Tp47 lipoprotein, N-terminal domain"/>
    <property type="match status" value="1"/>
</dbReference>
<gene>
    <name evidence="5" type="ORF">GKE44_08670</name>
</gene>
<sequence>MKRKILAQKFLTFALTASVTATMFPTSAFAVTGSQVAADGTYSSTAHVTRTEEDTDDEWDEYDVNVKLTVKDGKFSDITVSPENGYDSDNDSYFNKAYNKSKGIKTKLEGQAATEETINSWDTVSGATRTSTAVKKAALEAIQSASAKEESKPAEEKYVYCYAGLTWAEYWAAEGVQAAGSTASSSEKDSHNESDKGAFDTVTRATANHGLHRGSFQCNAIVETEEGTTLNLSYWKTGENNQQIAVMTDGTEYNYNKGVFTKDGTTLKLKDYKVTGLKFVPVKVKESDYEAFKAKYTVYENGADLKGGFGEGNLNTIDEIADVTENTNGLKTVTKNADGSFSFSARATGTDSGVKDTSLKKADVTGAVKDASGSYGEFLRVDFNGNYGDLGANMQAVKWTYYGNDSTRTKALATYGTKFASDNWMHKSMGIQLGLTDSLRCSLPSGYDGTGYWSVTIYALGYEDYTYNFEATAANIVTPQVPADETSKKALSDKVSEADKLNQELYTDKTWSNMQIELKEAKDALAKTDLMQSEAKEALSHLTDAVNNLKSQYVLMNIPYDEFYKADLNNNSVAVDATTSATKQKTRNTLAAGSYHADSEGEHINGVTFPVKVTDDFYDNNKDYTQITDDSKVDITTNIKGKVSTTTYEGKKALFESADYSYYVLSEIPSYYKTATVGADNKLSFGAVNGTKTQIAADKVTTKFKTKTKYGDYQLNLDGIKDAMGFEDDDVVYGVIVSTDDNTDYAMRHVENIWKTEELAWSVGIVTDSHGCPLSSEHYKSMVGKTIKNVTYYTSKGIFTLPVDYKVLEHAKDAAVEAENAAVSAGKANLDVTLPDDFNAEYAVTDAKGNEVKGFKVTEENLASAVSTYAASYTQTNKLVITYPKDAENTEYTLTVSDKSNKYAPITTTFELYADAVSAAYNNDATAPKLVVADGASAAQFADFIGKIKSVNVNGKDYPATGKGAVKLIKEDGTIDTTQAPFAEGSSFEIKVSATGYKDELSFTYEKPAVIETKALESVIEKADTLKEADYTADSWKTFSQVLSSAKAVLKQKDDQTKIDNAVASLNKAIEGLKKKEAVNPGTPGSGAGSSNGTGTNATVATGSKSNSTTTDTTGTAAKKATVKKASKTGDTNPLMGMLALAFASISLVGAALFAKKPNRK</sequence>
<feature type="transmembrane region" description="Helical" evidence="2">
    <location>
        <begin position="1135"/>
        <end position="1155"/>
    </location>
</feature>
<dbReference type="InterPro" id="IPR007329">
    <property type="entry name" value="FMN-bd"/>
</dbReference>
<evidence type="ECO:0000256" key="1">
    <source>
        <dbReference type="SAM" id="MobiDB-lite"/>
    </source>
</evidence>
<dbReference type="InterPro" id="IPR036154">
    <property type="entry name" value="Tp47_N_sf"/>
</dbReference>
<dbReference type="InterPro" id="IPR038031">
    <property type="entry name" value="Tp47_mid_C_dom"/>
</dbReference>
<accession>A0A7X2MB34</accession>
<dbReference type="SMART" id="SM00900">
    <property type="entry name" value="FMN_bind"/>
    <property type="match status" value="1"/>
</dbReference>
<keyword evidence="2" id="KW-0472">Membrane</keyword>
<dbReference type="Pfam" id="PF07550">
    <property type="entry name" value="Shr-like_HID"/>
    <property type="match status" value="1"/>
</dbReference>
<dbReference type="AlphaFoldDB" id="A0A7X2MB34"/>
<evidence type="ECO:0000259" key="4">
    <source>
        <dbReference type="SMART" id="SM00900"/>
    </source>
</evidence>
<dbReference type="Pfam" id="PF14889">
    <property type="entry name" value="PBP-Tp47_a"/>
    <property type="match status" value="1"/>
</dbReference>
<keyword evidence="2" id="KW-0812">Transmembrane</keyword>
<dbReference type="Gene3D" id="1.20.1270.70">
    <property type="entry name" value="Designed single chain three-helix bundle"/>
    <property type="match status" value="1"/>
</dbReference>
<evidence type="ECO:0000256" key="3">
    <source>
        <dbReference type="SAM" id="SignalP"/>
    </source>
</evidence>
<dbReference type="InterPro" id="IPR029221">
    <property type="entry name" value="PBP-Tp47_A"/>
</dbReference>
<dbReference type="RefSeq" id="WP_154268690.1">
    <property type="nucleotide sequence ID" value="NZ_WKQO01000008.1"/>
</dbReference>
<dbReference type="InterPro" id="IPR011432">
    <property type="entry name" value="Shr-like_HID"/>
</dbReference>
<feature type="chain" id="PRO_5031479930" evidence="3">
    <location>
        <begin position="31"/>
        <end position="1161"/>
    </location>
</feature>
<dbReference type="Gene3D" id="3.90.1010.20">
    <property type="match status" value="1"/>
</dbReference>
<feature type="region of interest" description="Disordered" evidence="1">
    <location>
        <begin position="1075"/>
        <end position="1129"/>
    </location>
</feature>
<dbReference type="InterPro" id="IPR038698">
    <property type="entry name" value="PBP_Tp47_domC_sf"/>
</dbReference>
<dbReference type="Gene3D" id="2.60.40.1300">
    <property type="entry name" value="Penicillin-binding protein Tp47, domain C"/>
    <property type="match status" value="1"/>
</dbReference>
<reference evidence="5 6" key="1">
    <citation type="journal article" date="2019" name="Nat. Med.">
        <title>A library of human gut bacterial isolates paired with longitudinal multiomics data enables mechanistic microbiome research.</title>
        <authorList>
            <person name="Poyet M."/>
            <person name="Groussin M."/>
            <person name="Gibbons S.M."/>
            <person name="Avila-Pacheco J."/>
            <person name="Jiang X."/>
            <person name="Kearney S.M."/>
            <person name="Perrotta A.R."/>
            <person name="Berdy B."/>
            <person name="Zhao S."/>
            <person name="Lieberman T.D."/>
            <person name="Swanson P.K."/>
            <person name="Smith M."/>
            <person name="Roesemann S."/>
            <person name="Alexander J.E."/>
            <person name="Rich S.A."/>
            <person name="Livny J."/>
            <person name="Vlamakis H."/>
            <person name="Clish C."/>
            <person name="Bullock K."/>
            <person name="Deik A."/>
            <person name="Scott J."/>
            <person name="Pierce K.A."/>
            <person name="Xavier R.J."/>
            <person name="Alm E.J."/>
        </authorList>
    </citation>
    <scope>NUCLEOTIDE SEQUENCE [LARGE SCALE GENOMIC DNA]</scope>
    <source>
        <strain evidence="5 6">BIOML-A5</strain>
    </source>
</reference>
<feature type="compositionally biased region" description="Low complexity" evidence="1">
    <location>
        <begin position="1093"/>
        <end position="1120"/>
    </location>
</feature>
<evidence type="ECO:0000313" key="6">
    <source>
        <dbReference type="Proteomes" id="UP000465607"/>
    </source>
</evidence>
<dbReference type="InterPro" id="IPR029218">
    <property type="entry name" value="PBP-Tp47_dom_C"/>
</dbReference>